<evidence type="ECO:0000313" key="3">
    <source>
        <dbReference type="EMBL" id="EXB28995.1"/>
    </source>
</evidence>
<dbReference type="EMBL" id="KE343428">
    <property type="protein sequence ID" value="EXB28995.1"/>
    <property type="molecule type" value="Genomic_DNA"/>
</dbReference>
<evidence type="ECO:0000313" key="4">
    <source>
        <dbReference type="Proteomes" id="UP000030645"/>
    </source>
</evidence>
<keyword evidence="1" id="KW-0539">Nucleus</keyword>
<dbReference type="GO" id="GO:0005634">
    <property type="term" value="C:nucleus"/>
    <property type="evidence" value="ECO:0007669"/>
    <property type="project" value="UniProtKB-SubCell"/>
</dbReference>
<proteinExistence type="inferred from homology"/>
<dbReference type="AlphaFoldDB" id="W9QD53"/>
<dbReference type="InterPro" id="IPR027786">
    <property type="entry name" value="Nse4/EID"/>
</dbReference>
<comment type="subunit">
    <text evidence="1">Component of the SMC5-SMC6 complex.</text>
</comment>
<reference evidence="4" key="1">
    <citation type="submission" date="2013-01" db="EMBL/GenBank/DDBJ databases">
        <title>Draft Genome Sequence of a Mulberry Tree, Morus notabilis C.K. Schneid.</title>
        <authorList>
            <person name="He N."/>
            <person name="Zhao S."/>
        </authorList>
    </citation>
    <scope>NUCLEOTIDE SEQUENCE</scope>
</reference>
<organism evidence="3 4">
    <name type="scientific">Morus notabilis</name>
    <dbReference type="NCBI Taxonomy" id="981085"/>
    <lineage>
        <taxon>Eukaryota</taxon>
        <taxon>Viridiplantae</taxon>
        <taxon>Streptophyta</taxon>
        <taxon>Embryophyta</taxon>
        <taxon>Tracheophyta</taxon>
        <taxon>Spermatophyta</taxon>
        <taxon>Magnoliopsida</taxon>
        <taxon>eudicotyledons</taxon>
        <taxon>Gunneridae</taxon>
        <taxon>Pentapetalae</taxon>
        <taxon>rosids</taxon>
        <taxon>fabids</taxon>
        <taxon>Rosales</taxon>
        <taxon>Moraceae</taxon>
        <taxon>Moreae</taxon>
        <taxon>Morus</taxon>
    </lineage>
</organism>
<feature type="region of interest" description="Disordered" evidence="2">
    <location>
        <begin position="1"/>
        <end position="29"/>
    </location>
</feature>
<evidence type="ECO:0000256" key="1">
    <source>
        <dbReference type="RuleBase" id="RU365071"/>
    </source>
</evidence>
<comment type="function">
    <text evidence="1">Component of the SMC5-SMC6 complex, that promotes sister chromatid alignment after DNA damage and facilitates double-stranded DNA breaks (DSBs) repair via homologous recombination between sister chromatids.</text>
</comment>
<gene>
    <name evidence="3" type="ORF">L484_018411</name>
</gene>
<keyword evidence="1" id="KW-0233">DNA recombination</keyword>
<sequence length="231" mass="25713">MATLESMANPDSVATHDHDESTQPTPIDPVERRVLRTKYRAVIDKINEKKDELARPDSQKFYVIADEVENLYKSEILETLMVDIQLSRILFLGKTLAFMFLPLSSRLRAVTQSPKNASDAASAASGEVNYNHFVLRFDFNDWKLMTDVVPIGEELMPHRSISIATNVETTTDIPMATPIRKFSKNRGQNGGAAGQAIQVVPTMGKGSRILKRLILTQPKCQKVLLAISTGK</sequence>
<dbReference type="GO" id="GO:0006281">
    <property type="term" value="P:DNA repair"/>
    <property type="evidence" value="ECO:0007669"/>
    <property type="project" value="UniProtKB-UniRule"/>
</dbReference>
<dbReference type="PANTHER" id="PTHR16140">
    <property type="entry name" value="NON-STRUCTURAL MAINTENANCE OF CHROMOSOMES ELEMENT 4"/>
    <property type="match status" value="1"/>
</dbReference>
<comment type="subcellular location">
    <subcellularLocation>
        <location evidence="1">Nucleus</location>
    </subcellularLocation>
</comment>
<name>W9QD53_9ROSA</name>
<comment type="similarity">
    <text evidence="1">Belongs to the NSE4 family.</text>
</comment>
<protein>
    <recommendedName>
        <fullName evidence="1">Non-structural maintenance of chromosomes element 4</fullName>
    </recommendedName>
</protein>
<dbReference type="GO" id="GO:0030915">
    <property type="term" value="C:Smc5-Smc6 complex"/>
    <property type="evidence" value="ECO:0007669"/>
    <property type="project" value="UniProtKB-UniRule"/>
</dbReference>
<dbReference type="eggNOG" id="KOG2866">
    <property type="taxonomic scope" value="Eukaryota"/>
</dbReference>
<accession>W9QD53</accession>
<evidence type="ECO:0000256" key="2">
    <source>
        <dbReference type="SAM" id="MobiDB-lite"/>
    </source>
</evidence>
<keyword evidence="1" id="KW-0234">DNA repair</keyword>
<dbReference type="STRING" id="981085.W9QD53"/>
<dbReference type="Proteomes" id="UP000030645">
    <property type="component" value="Unassembled WGS sequence"/>
</dbReference>
<dbReference type="GO" id="GO:0006310">
    <property type="term" value="P:DNA recombination"/>
    <property type="evidence" value="ECO:0007669"/>
    <property type="project" value="UniProtKB-UniRule"/>
</dbReference>
<keyword evidence="4" id="KW-1185">Reference proteome</keyword>
<keyword evidence="1" id="KW-0227">DNA damage</keyword>
<dbReference type="PANTHER" id="PTHR16140:SF0">
    <property type="entry name" value="NON-STRUCTURAL MAINTENANCE OF CHROMOSOMES ELEMENT 4"/>
    <property type="match status" value="1"/>
</dbReference>